<feature type="domain" description="N-acetyltransferase" evidence="2">
    <location>
        <begin position="19"/>
        <end position="158"/>
    </location>
</feature>
<reference evidence="4 6" key="2">
    <citation type="submission" date="2023-11" db="EMBL/GenBank/DDBJ databases">
        <title>MicrobeMod: A computational toolkit for identifying prokaryotic methylation and restriction-modification with nanopore sequencing.</title>
        <authorList>
            <person name="Crits-Christoph A."/>
            <person name="Kang S.C."/>
            <person name="Lee H."/>
            <person name="Ostrov N."/>
        </authorList>
    </citation>
    <scope>NUCLEOTIDE SEQUENCE [LARGE SCALE GENOMIC DNA]</scope>
    <source>
        <strain evidence="4 6">ATCC 23090</strain>
    </source>
</reference>
<evidence type="ECO:0000313" key="6">
    <source>
        <dbReference type="Proteomes" id="UP001326715"/>
    </source>
</evidence>
<dbReference type="CDD" id="cd04301">
    <property type="entry name" value="NAT_SF"/>
    <property type="match status" value="1"/>
</dbReference>
<reference evidence="3 5" key="1">
    <citation type="submission" date="2016-11" db="EMBL/GenBank/DDBJ databases">
        <authorList>
            <person name="Jaros S."/>
            <person name="Januszkiewicz K."/>
            <person name="Wedrychowicz H."/>
        </authorList>
    </citation>
    <scope>NUCLEOTIDE SEQUENCE [LARGE SCALE GENOMIC DNA]</scope>
    <source>
        <strain evidence="3 5">DSM 784</strain>
    </source>
</reference>
<dbReference type="EC" id="2.3.1.-" evidence="4"/>
<dbReference type="InterPro" id="IPR034660">
    <property type="entry name" value="DinB/YfiT-like"/>
</dbReference>
<evidence type="ECO:0000313" key="5">
    <source>
        <dbReference type="Proteomes" id="UP000183788"/>
    </source>
</evidence>
<dbReference type="AlphaFoldDB" id="A0A1K1M8R7"/>
<dbReference type="STRING" id="1004.SAMN05661012_00536"/>
<dbReference type="Proteomes" id="UP000183788">
    <property type="component" value="Unassembled WGS sequence"/>
</dbReference>
<dbReference type="PROSITE" id="PS51186">
    <property type="entry name" value="GNAT"/>
    <property type="match status" value="1"/>
</dbReference>
<keyword evidence="1 3" id="KW-0808">Transferase</keyword>
<proteinExistence type="predicted"/>
<dbReference type="InterPro" id="IPR024775">
    <property type="entry name" value="DinB-like"/>
</dbReference>
<dbReference type="PANTHER" id="PTHR13947:SF37">
    <property type="entry name" value="LD18367P"/>
    <property type="match status" value="1"/>
</dbReference>
<dbReference type="InterPro" id="IPR016181">
    <property type="entry name" value="Acyl_CoA_acyltransferase"/>
</dbReference>
<keyword evidence="6" id="KW-1185">Reference proteome</keyword>
<dbReference type="Proteomes" id="UP001326715">
    <property type="component" value="Chromosome"/>
</dbReference>
<dbReference type="Gene3D" id="1.20.120.450">
    <property type="entry name" value="dinb family like domain"/>
    <property type="match status" value="1"/>
</dbReference>
<name>A0A1K1M8R7_9BACT</name>
<organism evidence="3 5">
    <name type="scientific">Chitinophaga sancti</name>
    <dbReference type="NCBI Taxonomy" id="1004"/>
    <lineage>
        <taxon>Bacteria</taxon>
        <taxon>Pseudomonadati</taxon>
        <taxon>Bacteroidota</taxon>
        <taxon>Chitinophagia</taxon>
        <taxon>Chitinophagales</taxon>
        <taxon>Chitinophagaceae</taxon>
        <taxon>Chitinophaga</taxon>
    </lineage>
</organism>
<dbReference type="RefSeq" id="WP_177318526.1">
    <property type="nucleotide sequence ID" value="NZ_CP139972.1"/>
</dbReference>
<dbReference type="GO" id="GO:0008080">
    <property type="term" value="F:N-acetyltransferase activity"/>
    <property type="evidence" value="ECO:0007669"/>
    <property type="project" value="InterPro"/>
</dbReference>
<evidence type="ECO:0000256" key="1">
    <source>
        <dbReference type="ARBA" id="ARBA00022679"/>
    </source>
</evidence>
<keyword evidence="4" id="KW-0012">Acyltransferase</keyword>
<dbReference type="Pfam" id="PF00583">
    <property type="entry name" value="Acetyltransf_1"/>
    <property type="match status" value="1"/>
</dbReference>
<dbReference type="InterPro" id="IPR050769">
    <property type="entry name" value="NAT_camello-type"/>
</dbReference>
<dbReference type="PANTHER" id="PTHR13947">
    <property type="entry name" value="GNAT FAMILY N-ACETYLTRANSFERASE"/>
    <property type="match status" value="1"/>
</dbReference>
<evidence type="ECO:0000259" key="2">
    <source>
        <dbReference type="PROSITE" id="PS51186"/>
    </source>
</evidence>
<protein>
    <submittedName>
        <fullName evidence="4">GNAT family N-acetyltransferase</fullName>
        <ecNumber evidence="4">2.3.1.-</ecNumber>
    </submittedName>
    <submittedName>
        <fullName evidence="3">Predicted acetyltransferase</fullName>
    </submittedName>
</protein>
<dbReference type="SUPFAM" id="SSF55729">
    <property type="entry name" value="Acyl-CoA N-acyltransferases (Nat)"/>
    <property type="match status" value="1"/>
</dbReference>
<dbReference type="EMBL" id="CP140154">
    <property type="protein sequence ID" value="WQG89827.1"/>
    <property type="molecule type" value="Genomic_DNA"/>
</dbReference>
<sequence>MNPAIDSIRLIGCEPDLLPHFERLNRHWIEKYFAFEPADAESLQQADKSIIAKGGTIIFAATENEIIGTVALKPIDATTTEMTKLAVDEKFQGHRIGWKLVAEILRLAREQGYTKVVLYSNTILVPALNMYEKFGFREIPVEPGRYIRSNIKMEYTFGEEGPQYTVATELGAIITGWEQLLRGISDQQAAVRLKSGKWSMKEILGHLVDSAINNNVRIIRAQQISLLEIPGYDQEFWVKGQAWQFMNWQNLVNLWIIFNQHLVLTIRTIPTADLQHTIKVNENEPVTLRYLIGDYVIHMQHHLSQINELFNLKKDTI</sequence>
<dbReference type="InterPro" id="IPR000182">
    <property type="entry name" value="GNAT_dom"/>
</dbReference>
<gene>
    <name evidence="3" type="ORF">SAMN05661012_00536</name>
    <name evidence="4" type="ORF">SR876_33380</name>
</gene>
<evidence type="ECO:0000313" key="3">
    <source>
        <dbReference type="EMBL" id="SFW19562.1"/>
    </source>
</evidence>
<dbReference type="Pfam" id="PF12867">
    <property type="entry name" value="DinB_2"/>
    <property type="match status" value="1"/>
</dbReference>
<dbReference type="EMBL" id="FPIZ01000001">
    <property type="protein sequence ID" value="SFW19562.1"/>
    <property type="molecule type" value="Genomic_DNA"/>
</dbReference>
<evidence type="ECO:0000313" key="4">
    <source>
        <dbReference type="EMBL" id="WQG89827.1"/>
    </source>
</evidence>
<dbReference type="Gene3D" id="3.40.630.30">
    <property type="match status" value="1"/>
</dbReference>
<dbReference type="SUPFAM" id="SSF109854">
    <property type="entry name" value="DinB/YfiT-like putative metalloenzymes"/>
    <property type="match status" value="1"/>
</dbReference>
<accession>A0A1K1M8R7</accession>